<dbReference type="RefSeq" id="WP_081155127.1">
    <property type="nucleotide sequence ID" value="NZ_LVYD01000092.1"/>
</dbReference>
<dbReference type="AlphaFoldDB" id="A0A1V9FKT9"/>
<evidence type="ECO:0000313" key="2">
    <source>
        <dbReference type="Proteomes" id="UP000192796"/>
    </source>
</evidence>
<gene>
    <name evidence="1" type="ORF">A3860_39190</name>
</gene>
<dbReference type="OrthoDB" id="5540965at2"/>
<accession>A0A1V9FKT9</accession>
<protein>
    <submittedName>
        <fullName evidence="1">Uncharacterized protein</fullName>
    </submittedName>
</protein>
<sequence>MFITEKELVNVLKTNYVSICHWDTNKFNTQISEEVDLGFGVADLVISKLCHQRKKTSVSLGYFDVMVYRIVETKKKISFEALKDITKTNSTAINRSLNKLIQESYIDKCDTFIKLNRIYKGVSLSNIAIEAKLKNWRRALHQAFKYKWFAEKSFVVLDSQNSQPAIKNIGEFKKLNVGLAEIATDGRLSIHYKPQKESPINPAMWMLLNETLRKDVFR</sequence>
<dbReference type="STRING" id="1703345.A3860_39190"/>
<proteinExistence type="predicted"/>
<keyword evidence="2" id="KW-1185">Reference proteome</keyword>
<organism evidence="1 2">
    <name type="scientific">Niastella vici</name>
    <dbReference type="NCBI Taxonomy" id="1703345"/>
    <lineage>
        <taxon>Bacteria</taxon>
        <taxon>Pseudomonadati</taxon>
        <taxon>Bacteroidota</taxon>
        <taxon>Chitinophagia</taxon>
        <taxon>Chitinophagales</taxon>
        <taxon>Chitinophagaceae</taxon>
        <taxon>Niastella</taxon>
    </lineage>
</organism>
<evidence type="ECO:0000313" key="1">
    <source>
        <dbReference type="EMBL" id="OQP58836.1"/>
    </source>
</evidence>
<dbReference type="EMBL" id="LVYD01000092">
    <property type="protein sequence ID" value="OQP58836.1"/>
    <property type="molecule type" value="Genomic_DNA"/>
</dbReference>
<reference evidence="1 2" key="1">
    <citation type="submission" date="2016-03" db="EMBL/GenBank/DDBJ databases">
        <title>Niastella vici sp. nov., isolated from farmland soil.</title>
        <authorList>
            <person name="Chen L."/>
            <person name="Wang D."/>
            <person name="Yang S."/>
            <person name="Wang G."/>
        </authorList>
    </citation>
    <scope>NUCLEOTIDE SEQUENCE [LARGE SCALE GENOMIC DNA]</scope>
    <source>
        <strain evidence="1 2">DJ57</strain>
    </source>
</reference>
<dbReference type="Proteomes" id="UP000192796">
    <property type="component" value="Unassembled WGS sequence"/>
</dbReference>
<name>A0A1V9FKT9_9BACT</name>
<comment type="caution">
    <text evidence="1">The sequence shown here is derived from an EMBL/GenBank/DDBJ whole genome shotgun (WGS) entry which is preliminary data.</text>
</comment>